<dbReference type="Pfam" id="PF16344">
    <property type="entry name" value="FecR_C"/>
    <property type="match status" value="1"/>
</dbReference>
<dbReference type="Gene3D" id="3.55.50.30">
    <property type="match status" value="1"/>
</dbReference>
<dbReference type="PANTHER" id="PTHR30273:SF2">
    <property type="entry name" value="PROTEIN FECR"/>
    <property type="match status" value="1"/>
</dbReference>
<dbReference type="Pfam" id="PF04773">
    <property type="entry name" value="FecR"/>
    <property type="match status" value="1"/>
</dbReference>
<gene>
    <name evidence="4" type="ORF">J7I42_30485</name>
</gene>
<evidence type="ECO:0000259" key="3">
    <source>
        <dbReference type="Pfam" id="PF16344"/>
    </source>
</evidence>
<dbReference type="RefSeq" id="WP_209143440.1">
    <property type="nucleotide sequence ID" value="NZ_JAGHKO010000014.1"/>
</dbReference>
<reference evidence="4 5" key="1">
    <citation type="submission" date="2021-03" db="EMBL/GenBank/DDBJ databases">
        <title>Assistant Professor.</title>
        <authorList>
            <person name="Huq M.A."/>
        </authorList>
    </citation>
    <scope>NUCLEOTIDE SEQUENCE [LARGE SCALE GENOMIC DNA]</scope>
    <source>
        <strain evidence="4 5">MAH-29</strain>
    </source>
</reference>
<feature type="domain" description="Protein FecR C-terminal" evidence="3">
    <location>
        <begin position="326"/>
        <end position="391"/>
    </location>
</feature>
<name>A0ABS3Z4S3_9BACT</name>
<keyword evidence="1" id="KW-0812">Transmembrane</keyword>
<dbReference type="InterPro" id="IPR032508">
    <property type="entry name" value="FecR_C"/>
</dbReference>
<sequence length="393" mass="43994">MQDESMDRYFKLFSRYPDISAEEQQALADWFRNRGEEDIWKQLTNPERILGDMNSVAALEQHKKKYWNLLNQQIGIPGDADKPKAAIITWFRYVAAAAVLLIVLGVWWSLYKRPQRLDKVQVTPVEAPVRPGGYKARLTLADGSVVLLDSAGLGKLATQGKTSVENKKGQLVYDRQPGAGGEKVLYNTLSTGRGESYSVVLADGTKIWLNAASSVHYPIGFSGSERRVDILGEAYFEVAKDPHQPFIVQVNGLEVKVLGTVFNVNAYEDQHMTTTTLLEGKVQLTSQQNTKVLMPGQQATLLPSGNIQLQKTADLEKATGWQKGLFVFKEDNVQAVMDQLARWYDVRVVYKGTIFDRFTGIIDRNLPVTVVLDMLEKSTVHFKIEGRTITVTP</sequence>
<accession>A0ABS3Z4S3</accession>
<dbReference type="Proteomes" id="UP000677244">
    <property type="component" value="Unassembled WGS sequence"/>
</dbReference>
<organism evidence="4 5">
    <name type="scientific">Niastella soli</name>
    <dbReference type="NCBI Taxonomy" id="2821487"/>
    <lineage>
        <taxon>Bacteria</taxon>
        <taxon>Pseudomonadati</taxon>
        <taxon>Bacteroidota</taxon>
        <taxon>Chitinophagia</taxon>
        <taxon>Chitinophagales</taxon>
        <taxon>Chitinophagaceae</taxon>
        <taxon>Niastella</taxon>
    </lineage>
</organism>
<feature type="domain" description="FecR protein" evidence="2">
    <location>
        <begin position="188"/>
        <end position="283"/>
    </location>
</feature>
<comment type="caution">
    <text evidence="4">The sequence shown here is derived from an EMBL/GenBank/DDBJ whole genome shotgun (WGS) entry which is preliminary data.</text>
</comment>
<dbReference type="PANTHER" id="PTHR30273">
    <property type="entry name" value="PERIPLASMIC SIGNAL SENSOR AND SIGMA FACTOR ACTIVATOR FECR-RELATED"/>
    <property type="match status" value="1"/>
</dbReference>
<proteinExistence type="predicted"/>
<protein>
    <submittedName>
        <fullName evidence="4">FecR domain-containing protein</fullName>
    </submittedName>
</protein>
<dbReference type="Gene3D" id="2.60.120.1440">
    <property type="match status" value="1"/>
</dbReference>
<dbReference type="InterPro" id="IPR006860">
    <property type="entry name" value="FecR"/>
</dbReference>
<evidence type="ECO:0000259" key="2">
    <source>
        <dbReference type="Pfam" id="PF04773"/>
    </source>
</evidence>
<evidence type="ECO:0000313" key="5">
    <source>
        <dbReference type="Proteomes" id="UP000677244"/>
    </source>
</evidence>
<dbReference type="InterPro" id="IPR012373">
    <property type="entry name" value="Ferrdict_sens_TM"/>
</dbReference>
<dbReference type="EMBL" id="JAGHKO010000014">
    <property type="protein sequence ID" value="MBO9204655.1"/>
    <property type="molecule type" value="Genomic_DNA"/>
</dbReference>
<evidence type="ECO:0000313" key="4">
    <source>
        <dbReference type="EMBL" id="MBO9204655.1"/>
    </source>
</evidence>
<keyword evidence="1" id="KW-0472">Membrane</keyword>
<evidence type="ECO:0000256" key="1">
    <source>
        <dbReference type="SAM" id="Phobius"/>
    </source>
</evidence>
<keyword evidence="5" id="KW-1185">Reference proteome</keyword>
<feature type="transmembrane region" description="Helical" evidence="1">
    <location>
        <begin position="90"/>
        <end position="111"/>
    </location>
</feature>
<keyword evidence="1" id="KW-1133">Transmembrane helix</keyword>